<dbReference type="InterPro" id="IPR013083">
    <property type="entry name" value="Znf_RING/FYVE/PHD"/>
</dbReference>
<dbReference type="OrthoDB" id="429143at2759"/>
<dbReference type="PROSITE" id="PS51186">
    <property type="entry name" value="GNAT"/>
    <property type="match status" value="1"/>
</dbReference>
<dbReference type="SUPFAM" id="SSF55729">
    <property type="entry name" value="Acyl-CoA N-acyltransferases (Nat)"/>
    <property type="match status" value="1"/>
</dbReference>
<comment type="subcellular location">
    <subcellularLocation>
        <location evidence="1">Nucleus</location>
    </subcellularLocation>
</comment>
<feature type="compositionally biased region" description="Basic residues" evidence="6">
    <location>
        <begin position="73"/>
        <end position="82"/>
    </location>
</feature>
<evidence type="ECO:0000256" key="1">
    <source>
        <dbReference type="ARBA" id="ARBA00004123"/>
    </source>
</evidence>
<keyword evidence="2" id="KW-0479">Metal-binding</keyword>
<evidence type="ECO:0000313" key="8">
    <source>
        <dbReference type="EMBL" id="KAA8526023.1"/>
    </source>
</evidence>
<evidence type="ECO:0000313" key="9">
    <source>
        <dbReference type="Proteomes" id="UP000325577"/>
    </source>
</evidence>
<accession>A0A5J5A559</accession>
<evidence type="ECO:0000256" key="3">
    <source>
        <dbReference type="ARBA" id="ARBA00022771"/>
    </source>
</evidence>
<keyword evidence="4" id="KW-0862">Zinc</keyword>
<dbReference type="InterPro" id="IPR032308">
    <property type="entry name" value="TDBD"/>
</dbReference>
<dbReference type="Pfam" id="PF16135">
    <property type="entry name" value="TDBD"/>
    <property type="match status" value="1"/>
</dbReference>
<dbReference type="EMBL" id="CM018046">
    <property type="protein sequence ID" value="KAA8526023.1"/>
    <property type="molecule type" value="Genomic_DNA"/>
</dbReference>
<keyword evidence="9" id="KW-1185">Reference proteome</keyword>
<feature type="region of interest" description="Disordered" evidence="6">
    <location>
        <begin position="1"/>
        <end position="28"/>
    </location>
</feature>
<dbReference type="InterPro" id="IPR056511">
    <property type="entry name" value="IDM1_C"/>
</dbReference>
<evidence type="ECO:0000259" key="7">
    <source>
        <dbReference type="PROSITE" id="PS51186"/>
    </source>
</evidence>
<evidence type="ECO:0000256" key="4">
    <source>
        <dbReference type="ARBA" id="ARBA00022833"/>
    </source>
</evidence>
<feature type="compositionally biased region" description="Basic residues" evidence="6">
    <location>
        <begin position="1"/>
        <end position="11"/>
    </location>
</feature>
<gene>
    <name evidence="8" type="ORF">F0562_007877</name>
</gene>
<dbReference type="SUPFAM" id="SSF57903">
    <property type="entry name" value="FYVE/PHD zinc finger"/>
    <property type="match status" value="1"/>
</dbReference>
<name>A0A5J5A559_9ASTE</name>
<dbReference type="Gene3D" id="3.40.630.30">
    <property type="match status" value="1"/>
</dbReference>
<feature type="compositionally biased region" description="Polar residues" evidence="6">
    <location>
        <begin position="108"/>
        <end position="117"/>
    </location>
</feature>
<dbReference type="Gene3D" id="3.30.40.10">
    <property type="entry name" value="Zinc/RING finger domain, C3HC4 (zinc finger)"/>
    <property type="match status" value="1"/>
</dbReference>
<feature type="domain" description="N-acetyltransferase" evidence="7">
    <location>
        <begin position="338"/>
        <end position="488"/>
    </location>
</feature>
<organism evidence="8 9">
    <name type="scientific">Nyssa sinensis</name>
    <dbReference type="NCBI Taxonomy" id="561372"/>
    <lineage>
        <taxon>Eukaryota</taxon>
        <taxon>Viridiplantae</taxon>
        <taxon>Streptophyta</taxon>
        <taxon>Embryophyta</taxon>
        <taxon>Tracheophyta</taxon>
        <taxon>Spermatophyta</taxon>
        <taxon>Magnoliopsida</taxon>
        <taxon>eudicotyledons</taxon>
        <taxon>Gunneridae</taxon>
        <taxon>Pentapetalae</taxon>
        <taxon>asterids</taxon>
        <taxon>Cornales</taxon>
        <taxon>Nyssaceae</taxon>
        <taxon>Nyssa</taxon>
    </lineage>
</organism>
<sequence>MAGKSKNRRNHSNNSSSDSSENEADPDYVGRCSQRVSARNNIFKSFEENHEVNMDMEIAEIGSSSRTSSMGRKLGRRLKKRDKGQEELQKIQISRKARARRKRISLDVESSTDGRNNNSDHDQKKKATILSWLIGSKTIQENTKVFCETTEGVIGRDGILCSCCNEVFTVMDFGDHAGHNLREPYRDIFISEPRVSLFSCMIEAWNRPEEAQHHRFNSIVTKQGDTDSHDDACIICADGGNLLCCDNCSSTYHQACMVHWECFRGREPLVLDLNIKPFFPFCGQNCIEVNEKLEKIVGARNDLDEGYTWTLLRRMDDGTGICVQDFYQKTECHAKLAVAWRVMEECFETIIDRHTKINMIQSVVYNCGSSFNRINFSGFYVAVLEKDDEIISAASLRIHGIQLAEMPFIATREIHRGKGMCRKLMTAIESALCYLKVENLVIPSISEKIGSWIEGYGFCIIEENMKKEIMCHNTLMFHDSLRLQKTLLPPCSAEPNNTAANEAMEVEAANEENQGEQGLGVRALFDLNLEPPDSPE</sequence>
<dbReference type="GO" id="GO:0005634">
    <property type="term" value="C:nucleus"/>
    <property type="evidence" value="ECO:0007669"/>
    <property type="project" value="UniProtKB-SubCell"/>
</dbReference>
<evidence type="ECO:0000256" key="2">
    <source>
        <dbReference type="ARBA" id="ARBA00022723"/>
    </source>
</evidence>
<feature type="region of interest" description="Disordered" evidence="6">
    <location>
        <begin position="63"/>
        <end position="122"/>
    </location>
</feature>
<dbReference type="PANTHER" id="PTHR46309:SF5">
    <property type="entry name" value="GNAT FAMILY ACETYLTRANSFERASE"/>
    <property type="match status" value="1"/>
</dbReference>
<evidence type="ECO:0000256" key="5">
    <source>
        <dbReference type="ARBA" id="ARBA00023242"/>
    </source>
</evidence>
<proteinExistence type="predicted"/>
<keyword evidence="5" id="KW-0539">Nucleus</keyword>
<dbReference type="GO" id="GO:0016747">
    <property type="term" value="F:acyltransferase activity, transferring groups other than amino-acyl groups"/>
    <property type="evidence" value="ECO:0007669"/>
    <property type="project" value="InterPro"/>
</dbReference>
<dbReference type="Proteomes" id="UP000325577">
    <property type="component" value="Linkage Group LG3"/>
</dbReference>
<dbReference type="GO" id="GO:0008270">
    <property type="term" value="F:zinc ion binding"/>
    <property type="evidence" value="ECO:0007669"/>
    <property type="project" value="UniProtKB-KW"/>
</dbReference>
<dbReference type="GO" id="GO:0003714">
    <property type="term" value="F:transcription corepressor activity"/>
    <property type="evidence" value="ECO:0007669"/>
    <property type="project" value="InterPro"/>
</dbReference>
<feature type="compositionally biased region" description="Basic residues" evidence="6">
    <location>
        <begin position="93"/>
        <end position="103"/>
    </location>
</feature>
<dbReference type="Pfam" id="PF23209">
    <property type="entry name" value="IDM1_C"/>
    <property type="match status" value="1"/>
</dbReference>
<dbReference type="InterPro" id="IPR000182">
    <property type="entry name" value="GNAT_dom"/>
</dbReference>
<dbReference type="AlphaFoldDB" id="A0A5J5A559"/>
<keyword evidence="3" id="KW-0863">Zinc-finger</keyword>
<dbReference type="InterPro" id="IPR042163">
    <property type="entry name" value="PHF12"/>
</dbReference>
<reference evidence="8 9" key="1">
    <citation type="submission" date="2019-09" db="EMBL/GenBank/DDBJ databases">
        <title>A chromosome-level genome assembly of the Chinese tupelo Nyssa sinensis.</title>
        <authorList>
            <person name="Yang X."/>
            <person name="Kang M."/>
            <person name="Yang Y."/>
            <person name="Xiong H."/>
            <person name="Wang M."/>
            <person name="Zhang Z."/>
            <person name="Wang Z."/>
            <person name="Wu H."/>
            <person name="Ma T."/>
            <person name="Liu J."/>
            <person name="Xi Z."/>
        </authorList>
    </citation>
    <scope>NUCLEOTIDE SEQUENCE [LARGE SCALE GENOMIC DNA]</scope>
    <source>
        <strain evidence="8">J267</strain>
        <tissue evidence="8">Leaf</tissue>
    </source>
</reference>
<dbReference type="CDD" id="cd04301">
    <property type="entry name" value="NAT_SF"/>
    <property type="match status" value="1"/>
</dbReference>
<dbReference type="InterPro" id="IPR016181">
    <property type="entry name" value="Acyl_CoA_acyltransferase"/>
</dbReference>
<protein>
    <recommendedName>
        <fullName evidence="7">N-acetyltransferase domain-containing protein</fullName>
    </recommendedName>
</protein>
<dbReference type="InterPro" id="IPR011011">
    <property type="entry name" value="Znf_FYVE_PHD"/>
</dbReference>
<evidence type="ECO:0000256" key="6">
    <source>
        <dbReference type="SAM" id="MobiDB-lite"/>
    </source>
</evidence>
<dbReference type="GO" id="GO:0006357">
    <property type="term" value="P:regulation of transcription by RNA polymerase II"/>
    <property type="evidence" value="ECO:0007669"/>
    <property type="project" value="TreeGrafter"/>
</dbReference>
<dbReference type="PANTHER" id="PTHR46309">
    <property type="entry name" value="PHD FINGER PROTEIN 12"/>
    <property type="match status" value="1"/>
</dbReference>